<protein>
    <submittedName>
        <fullName evidence="2">Uncharacterized protein</fullName>
    </submittedName>
</protein>
<feature type="region of interest" description="Disordered" evidence="1">
    <location>
        <begin position="114"/>
        <end position="133"/>
    </location>
</feature>
<gene>
    <name evidence="2" type="ORF">AVDCRST_MAG77-3120</name>
</gene>
<organism evidence="2">
    <name type="scientific">uncultured Chloroflexota bacterium</name>
    <dbReference type="NCBI Taxonomy" id="166587"/>
    <lineage>
        <taxon>Bacteria</taxon>
        <taxon>Bacillati</taxon>
        <taxon>Chloroflexota</taxon>
        <taxon>environmental samples</taxon>
    </lineage>
</organism>
<feature type="non-terminal residue" evidence="2">
    <location>
        <position position="133"/>
    </location>
</feature>
<proteinExistence type="predicted"/>
<feature type="non-terminal residue" evidence="2">
    <location>
        <position position="1"/>
    </location>
</feature>
<dbReference type="EMBL" id="CADCTC010000172">
    <property type="protein sequence ID" value="CAA9269482.1"/>
    <property type="molecule type" value="Genomic_DNA"/>
</dbReference>
<evidence type="ECO:0000256" key="1">
    <source>
        <dbReference type="SAM" id="MobiDB-lite"/>
    </source>
</evidence>
<reference evidence="2" key="1">
    <citation type="submission" date="2020-02" db="EMBL/GenBank/DDBJ databases">
        <authorList>
            <person name="Meier V. D."/>
        </authorList>
    </citation>
    <scope>NUCLEOTIDE SEQUENCE</scope>
    <source>
        <strain evidence="2">AVDCRST_MAG77</strain>
    </source>
</reference>
<dbReference type="AlphaFoldDB" id="A0A6J4J3I3"/>
<evidence type="ECO:0000313" key="2">
    <source>
        <dbReference type="EMBL" id="CAA9269482.1"/>
    </source>
</evidence>
<accession>A0A6J4J3I3</accession>
<sequence length="133" mass="14233">DPFHRAHRHRCERHRRAGALVCGDAGHACGGGWRTQGHLVRRAAGRGGAGGDRAGERVAARRAHARRRRAPSPGVHGDRFRCRVQRAQGEGSALRGEHVRHAWIVHRAPLGVLPGRRGQHPAAGPAPAAAGKL</sequence>
<feature type="compositionally biased region" description="Low complexity" evidence="1">
    <location>
        <begin position="121"/>
        <end position="133"/>
    </location>
</feature>
<name>A0A6J4J3I3_9CHLR</name>